<dbReference type="AlphaFoldDB" id="A0A370DJ10"/>
<accession>A0A370DJ10</accession>
<name>A0A370DJ10_9GAMM</name>
<reference evidence="1 2" key="1">
    <citation type="journal article" date="2018" name="ISME J.">
        <title>Endosymbiont genomes yield clues of tubeworm success.</title>
        <authorList>
            <person name="Li Y."/>
            <person name="Liles M.R."/>
            <person name="Halanych K.M."/>
        </authorList>
    </citation>
    <scope>NUCLEOTIDE SEQUENCE [LARGE SCALE GENOMIC DNA]</scope>
    <source>
        <strain evidence="1">A1422</strain>
    </source>
</reference>
<comment type="caution">
    <text evidence="1">The sequence shown here is derived from an EMBL/GenBank/DDBJ whole genome shotgun (WGS) entry which is preliminary data.</text>
</comment>
<gene>
    <name evidence="1" type="ORF">DIZ79_17145</name>
</gene>
<proteinExistence type="predicted"/>
<dbReference type="EMBL" id="QFXD01000307">
    <property type="protein sequence ID" value="RDH84287.1"/>
    <property type="molecule type" value="Genomic_DNA"/>
</dbReference>
<dbReference type="Proteomes" id="UP000255508">
    <property type="component" value="Unassembled WGS sequence"/>
</dbReference>
<organism evidence="1 2">
    <name type="scientific">endosymbiont of Lamellibrachia luymesi</name>
    <dbReference type="NCBI Taxonomy" id="2200907"/>
    <lineage>
        <taxon>Bacteria</taxon>
        <taxon>Pseudomonadati</taxon>
        <taxon>Pseudomonadota</taxon>
        <taxon>Gammaproteobacteria</taxon>
        <taxon>sulfur-oxidizing symbionts</taxon>
    </lineage>
</organism>
<evidence type="ECO:0000313" key="1">
    <source>
        <dbReference type="EMBL" id="RDH84287.1"/>
    </source>
</evidence>
<protein>
    <recommendedName>
        <fullName evidence="3">DUF2764 domain-containing protein</fullName>
    </recommendedName>
</protein>
<evidence type="ECO:0008006" key="3">
    <source>
        <dbReference type="Google" id="ProtNLM"/>
    </source>
</evidence>
<sequence length="226" mass="26309">MSRDAYITLITSLPYAGELFAVSQTPISRIQLEARLSFLTPEDATQLQAIEGLLWWSSHSHETSDAEIAVETKRLLADLKNEWLRQLIRQRMEFRTLVAALRRRRRGESAPDLNTDWGFGRWVGVIHRNWSEPGFSLERAFPWVLEANRLLREEDHLGLERLLLGEQWRTLDQQGEGHYFDFEAVVAYVLKWGIMDRWSSYHGEGAVRRFENVLDDAVGEYAQMFA</sequence>
<evidence type="ECO:0000313" key="2">
    <source>
        <dbReference type="Proteomes" id="UP000255508"/>
    </source>
</evidence>